<evidence type="ECO:0000313" key="2">
    <source>
        <dbReference type="Proteomes" id="UP000629619"/>
    </source>
</evidence>
<name>A0A919K7P1_9ACTN</name>
<protein>
    <submittedName>
        <fullName evidence="1">Uncharacterized protein</fullName>
    </submittedName>
</protein>
<gene>
    <name evidence="1" type="ORF">Asi03nite_00190</name>
</gene>
<keyword evidence="2" id="KW-1185">Reference proteome</keyword>
<dbReference type="EMBL" id="BOMW01000001">
    <property type="protein sequence ID" value="GIF02481.1"/>
    <property type="molecule type" value="Genomic_DNA"/>
</dbReference>
<dbReference type="Proteomes" id="UP000629619">
    <property type="component" value="Unassembled WGS sequence"/>
</dbReference>
<proteinExistence type="predicted"/>
<sequence length="49" mass="5246">MHKIKEVIESRAATLSAGNITAMTAHYAPDESVPFAMDGSLRACVDLEP</sequence>
<accession>A0A919K7P1</accession>
<organism evidence="1 2">
    <name type="scientific">Actinoplanes siamensis</name>
    <dbReference type="NCBI Taxonomy" id="1223317"/>
    <lineage>
        <taxon>Bacteria</taxon>
        <taxon>Bacillati</taxon>
        <taxon>Actinomycetota</taxon>
        <taxon>Actinomycetes</taxon>
        <taxon>Micromonosporales</taxon>
        <taxon>Micromonosporaceae</taxon>
        <taxon>Actinoplanes</taxon>
    </lineage>
</organism>
<reference evidence="1" key="1">
    <citation type="submission" date="2021-01" db="EMBL/GenBank/DDBJ databases">
        <title>Whole genome shotgun sequence of Actinoplanes siamensis NBRC 109076.</title>
        <authorList>
            <person name="Komaki H."/>
            <person name="Tamura T."/>
        </authorList>
    </citation>
    <scope>NUCLEOTIDE SEQUENCE</scope>
    <source>
        <strain evidence="1">NBRC 109076</strain>
    </source>
</reference>
<evidence type="ECO:0000313" key="1">
    <source>
        <dbReference type="EMBL" id="GIF02481.1"/>
    </source>
</evidence>
<dbReference type="AlphaFoldDB" id="A0A919K7P1"/>
<dbReference type="RefSeq" id="WP_203675923.1">
    <property type="nucleotide sequence ID" value="NZ_BOMW01000001.1"/>
</dbReference>
<comment type="caution">
    <text evidence="1">The sequence shown here is derived from an EMBL/GenBank/DDBJ whole genome shotgun (WGS) entry which is preliminary data.</text>
</comment>